<evidence type="ECO:0000313" key="2">
    <source>
        <dbReference type="EMBL" id="SHK79185.1"/>
    </source>
</evidence>
<dbReference type="Proteomes" id="UP000184310">
    <property type="component" value="Unassembled WGS sequence"/>
</dbReference>
<proteinExistence type="predicted"/>
<evidence type="ECO:0000256" key="1">
    <source>
        <dbReference type="SAM" id="Phobius"/>
    </source>
</evidence>
<sequence>MDNKKEELVELVPLKPGDIEYSKFDIGIPIILILVSTLPIWLPLAIILLLK</sequence>
<keyword evidence="1" id="KW-0472">Membrane</keyword>
<protein>
    <submittedName>
        <fullName evidence="2">Uncharacterized protein</fullName>
    </submittedName>
</protein>
<keyword evidence="3" id="KW-1185">Reference proteome</keyword>
<feature type="transmembrane region" description="Helical" evidence="1">
    <location>
        <begin position="26"/>
        <end position="50"/>
    </location>
</feature>
<name>A0A1M6VCV9_9CLOT</name>
<dbReference type="AlphaFoldDB" id="A0A1M6VCV9"/>
<accession>A0A1M6VCV9</accession>
<evidence type="ECO:0000313" key="3">
    <source>
        <dbReference type="Proteomes" id="UP000184310"/>
    </source>
</evidence>
<organism evidence="2 3">
    <name type="scientific">Clostridium cavendishii DSM 21758</name>
    <dbReference type="NCBI Taxonomy" id="1121302"/>
    <lineage>
        <taxon>Bacteria</taxon>
        <taxon>Bacillati</taxon>
        <taxon>Bacillota</taxon>
        <taxon>Clostridia</taxon>
        <taxon>Eubacteriales</taxon>
        <taxon>Clostridiaceae</taxon>
        <taxon>Clostridium</taxon>
    </lineage>
</organism>
<dbReference type="EMBL" id="FQZB01000028">
    <property type="protein sequence ID" value="SHK79185.1"/>
    <property type="molecule type" value="Genomic_DNA"/>
</dbReference>
<gene>
    <name evidence="2" type="ORF">SAMN02745163_04473</name>
</gene>
<keyword evidence="1" id="KW-0812">Transmembrane</keyword>
<dbReference type="RefSeq" id="WP_159433290.1">
    <property type="nucleotide sequence ID" value="NZ_FQZB01000028.1"/>
</dbReference>
<reference evidence="2 3" key="1">
    <citation type="submission" date="2016-11" db="EMBL/GenBank/DDBJ databases">
        <authorList>
            <person name="Jaros S."/>
            <person name="Januszkiewicz K."/>
            <person name="Wedrychowicz H."/>
        </authorList>
    </citation>
    <scope>NUCLEOTIDE SEQUENCE [LARGE SCALE GENOMIC DNA]</scope>
    <source>
        <strain evidence="2 3">DSM 21758</strain>
    </source>
</reference>
<dbReference type="STRING" id="1121302.SAMN02745163_04473"/>
<keyword evidence="1" id="KW-1133">Transmembrane helix</keyword>